<dbReference type="SUPFAM" id="SSF56524">
    <property type="entry name" value="Oxidoreductase molybdopterin-binding domain"/>
    <property type="match status" value="1"/>
</dbReference>
<feature type="domain" description="Oxidoreductase molybdopterin-binding" evidence="1">
    <location>
        <begin position="78"/>
        <end position="147"/>
    </location>
</feature>
<gene>
    <name evidence="2" type="ORF">J8J14_11850</name>
</gene>
<keyword evidence="3" id="KW-1185">Reference proteome</keyword>
<dbReference type="Gene3D" id="3.90.420.10">
    <property type="entry name" value="Oxidoreductase, molybdopterin-binding domain"/>
    <property type="match status" value="1"/>
</dbReference>
<dbReference type="RefSeq" id="WP_209379721.1">
    <property type="nucleotide sequence ID" value="NZ_JAGIZB010000010.1"/>
</dbReference>
<sequence>MPFPVSIPRRLGLAGLIGAVLPHGAGAAGLPEPKGRVILTISGAVANTNRDGLALFDREMLLALGLRRLRTSTAWTDGVLDFEGVLLRELLARVGATGTTIQAMALDDYEARIPRSDAERHDVLLALRVNGADLTPDNKGPAWIVYPRDSVPALRSPLYDHRSVWQIRELRLL</sequence>
<protein>
    <submittedName>
        <fullName evidence="2">Molybdopterin-dependent oxidoreductase</fullName>
    </submittedName>
</protein>
<name>A0ABS4AEQ9_9PROT</name>
<comment type="caution">
    <text evidence="2">The sequence shown here is derived from an EMBL/GenBank/DDBJ whole genome shotgun (WGS) entry which is preliminary data.</text>
</comment>
<dbReference type="Pfam" id="PF00174">
    <property type="entry name" value="Oxidored_molyb"/>
    <property type="match status" value="1"/>
</dbReference>
<accession>A0ABS4AEQ9</accession>
<dbReference type="Proteomes" id="UP000681594">
    <property type="component" value="Unassembled WGS sequence"/>
</dbReference>
<dbReference type="InterPro" id="IPR000572">
    <property type="entry name" value="OxRdtase_Mopterin-bd_dom"/>
</dbReference>
<dbReference type="InterPro" id="IPR036374">
    <property type="entry name" value="OxRdtase_Mopterin-bd_sf"/>
</dbReference>
<evidence type="ECO:0000313" key="2">
    <source>
        <dbReference type="EMBL" id="MBP0445471.1"/>
    </source>
</evidence>
<evidence type="ECO:0000259" key="1">
    <source>
        <dbReference type="Pfam" id="PF00174"/>
    </source>
</evidence>
<reference evidence="2 3" key="1">
    <citation type="submission" date="2021-03" db="EMBL/GenBank/DDBJ databases">
        <authorList>
            <person name="So Y."/>
        </authorList>
    </citation>
    <scope>NUCLEOTIDE SEQUENCE [LARGE SCALE GENOMIC DNA]</scope>
    <source>
        <strain evidence="2 3">SSH11</strain>
    </source>
</reference>
<organism evidence="2 3">
    <name type="scientific">Pararoseomonas baculiformis</name>
    <dbReference type="NCBI Taxonomy" id="2820812"/>
    <lineage>
        <taxon>Bacteria</taxon>
        <taxon>Pseudomonadati</taxon>
        <taxon>Pseudomonadota</taxon>
        <taxon>Alphaproteobacteria</taxon>
        <taxon>Acetobacterales</taxon>
        <taxon>Acetobacteraceae</taxon>
        <taxon>Pararoseomonas</taxon>
    </lineage>
</organism>
<dbReference type="EMBL" id="JAGIZB010000010">
    <property type="protein sequence ID" value="MBP0445471.1"/>
    <property type="molecule type" value="Genomic_DNA"/>
</dbReference>
<proteinExistence type="predicted"/>
<evidence type="ECO:0000313" key="3">
    <source>
        <dbReference type="Proteomes" id="UP000681594"/>
    </source>
</evidence>